<proteinExistence type="predicted"/>
<evidence type="ECO:0000313" key="3">
    <source>
        <dbReference type="EMBL" id="QOY40793.1"/>
    </source>
</evidence>
<protein>
    <submittedName>
        <fullName evidence="3">Uncharacterized protein</fullName>
    </submittedName>
</protein>
<reference evidence="3 4" key="1">
    <citation type="submission" date="2019-09" db="EMBL/GenBank/DDBJ databases">
        <title>Consistent, comparative and evidence-based genome assembly and annotation for Cryptosporidium parvum, C. hominis and C. tyzzeri.</title>
        <authorList>
            <person name="Baptista R.P."/>
            <person name="Li Y."/>
            <person name="Sateriale A."/>
            <person name="Ansell B."/>
            <person name="Jex A."/>
            <person name="Sanders M."/>
            <person name="Brooks K."/>
            <person name="Tracey A."/>
            <person name="Berriman M."/>
            <person name="Striepen B."/>
            <person name="Cotton J.A."/>
            <person name="Kissinger J.C."/>
        </authorList>
    </citation>
    <scope>NUCLEOTIDE SEQUENCE [LARGE SCALE GENOMIC DNA]</scope>
    <source>
        <strain evidence="3 4">IOWA-ATCC</strain>
    </source>
</reference>
<feature type="compositionally biased region" description="Polar residues" evidence="1">
    <location>
        <begin position="157"/>
        <end position="167"/>
    </location>
</feature>
<evidence type="ECO:0000256" key="1">
    <source>
        <dbReference type="SAM" id="MobiDB-lite"/>
    </source>
</evidence>
<name>A0A7S7LF28_CRYPV</name>
<feature type="region of interest" description="Disordered" evidence="1">
    <location>
        <begin position="139"/>
        <end position="184"/>
    </location>
</feature>
<dbReference type="AlphaFoldDB" id="A0A7S7LF28"/>
<dbReference type="VEuPathDB" id="CryptoDB:CPATCC_0010570"/>
<evidence type="ECO:0000256" key="2">
    <source>
        <dbReference type="SAM" id="SignalP"/>
    </source>
</evidence>
<feature type="signal peptide" evidence="2">
    <location>
        <begin position="1"/>
        <end position="23"/>
    </location>
</feature>
<accession>A0A7S7LF28</accession>
<evidence type="ECO:0000313" key="4">
    <source>
        <dbReference type="Proteomes" id="UP000593906"/>
    </source>
</evidence>
<keyword evidence="2" id="KW-0732">Signal</keyword>
<dbReference type="Proteomes" id="UP000593906">
    <property type="component" value="Chromosome 7"/>
</dbReference>
<dbReference type="OMA" id="RWILICI"/>
<sequence length="388" mass="44830">MMKVLVGLGCLLLIVTHILCANAIHLGSPNYRTVYVSRKKIPTRPLPERFRGELYSDGSIGWLCSRRINGRWTGWIPVSESRVPPQMVKQMRSQLSRKPRKVPQMYRERIMSPSFEELDQEMFSEDSFELVQPSITQQQGKQFTWDEESQSDEASPLQLQEMPSISTKSHREYNTRAGGYPALQQTRIERKTIPSRIQKVYQTSTTVPGDSDEADIARYFEEQNTPPIAGRKGIKGIFRDTFKTTVPELELASPTFSQNSPIQAIPPKGYLPIQPQHPSDYDLNRMQWRFFLTSYSPELDNVRIIKRIPPLGMKLSKTVTECTNNYHKAFKLHYLTVSGMMFSNKINRVVSNSINRELKQWCSGMMTNWYRQLQKMGLVVPKPSKFIR</sequence>
<gene>
    <name evidence="3" type="ORF">CPATCC_003684</name>
</gene>
<organism evidence="3 4">
    <name type="scientific">Cryptosporidium parvum</name>
    <dbReference type="NCBI Taxonomy" id="5807"/>
    <lineage>
        <taxon>Eukaryota</taxon>
        <taxon>Sar</taxon>
        <taxon>Alveolata</taxon>
        <taxon>Apicomplexa</taxon>
        <taxon>Conoidasida</taxon>
        <taxon>Coccidia</taxon>
        <taxon>Eucoccidiorida</taxon>
        <taxon>Eimeriorina</taxon>
        <taxon>Cryptosporidiidae</taxon>
        <taxon>Cryptosporidium</taxon>
    </lineage>
</organism>
<dbReference type="EMBL" id="CP044416">
    <property type="protein sequence ID" value="QOY40793.1"/>
    <property type="molecule type" value="Genomic_DNA"/>
</dbReference>
<feature type="chain" id="PRO_5030655418" evidence="2">
    <location>
        <begin position="24"/>
        <end position="388"/>
    </location>
</feature>